<dbReference type="InterPro" id="IPR010917">
    <property type="entry name" value="TonB_rcpt_CS"/>
</dbReference>
<feature type="domain" description="TonB-dependent receptor-like beta-barrel" evidence="13">
    <location>
        <begin position="232"/>
        <end position="635"/>
    </location>
</feature>
<dbReference type="Proteomes" id="UP001268683">
    <property type="component" value="Chromosome"/>
</dbReference>
<evidence type="ECO:0000256" key="9">
    <source>
        <dbReference type="ARBA" id="ARBA00023237"/>
    </source>
</evidence>
<protein>
    <submittedName>
        <fullName evidence="15">TonB-dependent receptor</fullName>
    </submittedName>
</protein>
<evidence type="ECO:0000256" key="1">
    <source>
        <dbReference type="ARBA" id="ARBA00004571"/>
    </source>
</evidence>
<dbReference type="GO" id="GO:0009279">
    <property type="term" value="C:cell outer membrane"/>
    <property type="evidence" value="ECO:0007669"/>
    <property type="project" value="UniProtKB-SubCell"/>
</dbReference>
<keyword evidence="3 10" id="KW-1134">Transmembrane beta strand</keyword>
<dbReference type="PROSITE" id="PS52016">
    <property type="entry name" value="TONB_DEPENDENT_REC_3"/>
    <property type="match status" value="1"/>
</dbReference>
<evidence type="ECO:0000256" key="6">
    <source>
        <dbReference type="ARBA" id="ARBA00023077"/>
    </source>
</evidence>
<dbReference type="RefSeq" id="WP_310797249.1">
    <property type="nucleotide sequence ID" value="NZ_CP123872.1"/>
</dbReference>
<evidence type="ECO:0000256" key="11">
    <source>
        <dbReference type="PROSITE-ProRule" id="PRU10144"/>
    </source>
</evidence>
<dbReference type="Pfam" id="PF07715">
    <property type="entry name" value="Plug"/>
    <property type="match status" value="1"/>
</dbReference>
<dbReference type="KEGG" id="tmk:QGN29_07600"/>
<evidence type="ECO:0000259" key="14">
    <source>
        <dbReference type="Pfam" id="PF07715"/>
    </source>
</evidence>
<dbReference type="PANTHER" id="PTHR30069:SF29">
    <property type="entry name" value="HEMOGLOBIN AND HEMOGLOBIN-HAPTOGLOBIN-BINDING PROTEIN 1-RELATED"/>
    <property type="match status" value="1"/>
</dbReference>
<evidence type="ECO:0000256" key="3">
    <source>
        <dbReference type="ARBA" id="ARBA00022452"/>
    </source>
</evidence>
<evidence type="ECO:0000256" key="12">
    <source>
        <dbReference type="RuleBase" id="RU003357"/>
    </source>
</evidence>
<dbReference type="Gene3D" id="2.40.170.20">
    <property type="entry name" value="TonB-dependent receptor, beta-barrel domain"/>
    <property type="match status" value="1"/>
</dbReference>
<dbReference type="Pfam" id="PF00593">
    <property type="entry name" value="TonB_dep_Rec_b-barrel"/>
    <property type="match status" value="1"/>
</dbReference>
<keyword evidence="7 10" id="KW-0472">Membrane</keyword>
<keyword evidence="9 10" id="KW-0998">Cell outer membrane</keyword>
<keyword evidence="8 15" id="KW-0675">Receptor</keyword>
<evidence type="ECO:0000256" key="2">
    <source>
        <dbReference type="ARBA" id="ARBA00022448"/>
    </source>
</evidence>
<dbReference type="PROSITE" id="PS01156">
    <property type="entry name" value="TONB_DEPENDENT_REC_2"/>
    <property type="match status" value="1"/>
</dbReference>
<evidence type="ECO:0000259" key="13">
    <source>
        <dbReference type="Pfam" id="PF00593"/>
    </source>
</evidence>
<dbReference type="SUPFAM" id="SSF56935">
    <property type="entry name" value="Porins"/>
    <property type="match status" value="1"/>
</dbReference>
<evidence type="ECO:0000256" key="5">
    <source>
        <dbReference type="ARBA" id="ARBA00022729"/>
    </source>
</evidence>
<evidence type="ECO:0000256" key="7">
    <source>
        <dbReference type="ARBA" id="ARBA00023136"/>
    </source>
</evidence>
<dbReference type="Gene3D" id="2.170.130.10">
    <property type="entry name" value="TonB-dependent receptor, plug domain"/>
    <property type="match status" value="1"/>
</dbReference>
<keyword evidence="4 10" id="KW-0812">Transmembrane</keyword>
<dbReference type="GO" id="GO:0015344">
    <property type="term" value="F:siderophore uptake transmembrane transporter activity"/>
    <property type="evidence" value="ECO:0007669"/>
    <property type="project" value="TreeGrafter"/>
</dbReference>
<reference evidence="15" key="1">
    <citation type="submission" date="2023-04" db="EMBL/GenBank/DDBJ databases">
        <title>Complete genome sequence of Temperatibacter marinus.</title>
        <authorList>
            <person name="Rong J.-C."/>
            <person name="Yi M.-L."/>
            <person name="Zhao Q."/>
        </authorList>
    </citation>
    <scope>NUCLEOTIDE SEQUENCE</scope>
    <source>
        <strain evidence="15">NBRC 110045</strain>
    </source>
</reference>
<dbReference type="InterPro" id="IPR000531">
    <property type="entry name" value="Beta-barrel_TonB"/>
</dbReference>
<keyword evidence="2 10" id="KW-0813">Transport</keyword>
<sequence length="667" mass="73069">MLLSTVSLLSVNAPVQSQTDAEVSDLKEIQVIGRVFDLKTVATRVDVRVDQMKGAALDQHLSQIAGLKLFRRADSFTAHPTTQGLSLRGIGANAAGRVLVTLDGMPLNDPFGGWLYWSAYNPAQIASVAVVKGGSVGQFASSGLSGQVRLNSRSLDGGHLSASFGSQGRQALSLAYGKGDRLQLSAGWHKGDGRYLLDESQRGGVDIKTAFENKHVSLSLGQKLEMGEVGLTYRYFEEERVNGISTSTNSTQAHDLSMRGAFEFGGDTLEYIQWYKKRDLVNSFGSVRDESRSIERIALDQYDMPAWGLGGFFRYVSGPLEFGADYQRLSGETNENFRNLGAGFTRERRAGGDQLLLGGYSRLHFEEEKYMIMVTGRMDSYKVFNGGRYEFNVSDNSSVRDENYDQISDTIFSGGISATYGRNWQVTFGANKSWRLPTLNEYYRPFRVGNDITEANGALKPEKLYTLEAGLRYTGNVSFGLNFYTALLKDGVGNITIGFGPGFYPLGGFVPSGGVLRQRSNIDEMVTKGIEMNVSATQGSWRFALDYLFADNEITAFDNNPDLVGKRSIQTPKHSVTLSTEYDFSKGIISAEGRYSGAMFDDDMNARSLADVLTFNLGATYEVNDAVHLHLTAHNIFDSKVISAVSATGLETLAQGRSVVLSVGYAF</sequence>
<evidence type="ECO:0000313" key="16">
    <source>
        <dbReference type="Proteomes" id="UP001268683"/>
    </source>
</evidence>
<evidence type="ECO:0000256" key="10">
    <source>
        <dbReference type="PROSITE-ProRule" id="PRU01360"/>
    </source>
</evidence>
<evidence type="ECO:0000256" key="8">
    <source>
        <dbReference type="ARBA" id="ARBA00023170"/>
    </source>
</evidence>
<dbReference type="InterPro" id="IPR036942">
    <property type="entry name" value="Beta-barrel_TonB_sf"/>
</dbReference>
<feature type="domain" description="TonB-dependent receptor plug" evidence="14">
    <location>
        <begin position="51"/>
        <end position="146"/>
    </location>
</feature>
<keyword evidence="16" id="KW-1185">Reference proteome</keyword>
<dbReference type="InterPro" id="IPR037066">
    <property type="entry name" value="Plug_dom_sf"/>
</dbReference>
<name>A0AA52EG27_9PROT</name>
<dbReference type="InterPro" id="IPR039426">
    <property type="entry name" value="TonB-dep_rcpt-like"/>
</dbReference>
<dbReference type="InterPro" id="IPR012910">
    <property type="entry name" value="Plug_dom"/>
</dbReference>
<dbReference type="EMBL" id="CP123872">
    <property type="protein sequence ID" value="WND01421.1"/>
    <property type="molecule type" value="Genomic_DNA"/>
</dbReference>
<comment type="similarity">
    <text evidence="10 12">Belongs to the TonB-dependent receptor family.</text>
</comment>
<feature type="short sequence motif" description="TonB C-terminal box" evidence="11">
    <location>
        <begin position="650"/>
        <end position="667"/>
    </location>
</feature>
<evidence type="ECO:0000313" key="15">
    <source>
        <dbReference type="EMBL" id="WND01421.1"/>
    </source>
</evidence>
<evidence type="ECO:0000256" key="4">
    <source>
        <dbReference type="ARBA" id="ARBA00022692"/>
    </source>
</evidence>
<gene>
    <name evidence="15" type="ORF">QGN29_07600</name>
</gene>
<dbReference type="PANTHER" id="PTHR30069">
    <property type="entry name" value="TONB-DEPENDENT OUTER MEMBRANE RECEPTOR"/>
    <property type="match status" value="1"/>
</dbReference>
<organism evidence="15 16">
    <name type="scientific">Temperatibacter marinus</name>
    <dbReference type="NCBI Taxonomy" id="1456591"/>
    <lineage>
        <taxon>Bacteria</taxon>
        <taxon>Pseudomonadati</taxon>
        <taxon>Pseudomonadota</taxon>
        <taxon>Alphaproteobacteria</taxon>
        <taxon>Kordiimonadales</taxon>
        <taxon>Temperatibacteraceae</taxon>
        <taxon>Temperatibacter</taxon>
    </lineage>
</organism>
<keyword evidence="5" id="KW-0732">Signal</keyword>
<proteinExistence type="inferred from homology"/>
<accession>A0AA52EG27</accession>
<keyword evidence="6 12" id="KW-0798">TonB box</keyword>
<dbReference type="GO" id="GO:0044718">
    <property type="term" value="P:siderophore transmembrane transport"/>
    <property type="evidence" value="ECO:0007669"/>
    <property type="project" value="TreeGrafter"/>
</dbReference>
<dbReference type="AlphaFoldDB" id="A0AA52EG27"/>
<comment type="subcellular location">
    <subcellularLocation>
        <location evidence="1 10">Cell outer membrane</location>
        <topology evidence="1 10">Multi-pass membrane protein</topology>
    </subcellularLocation>
</comment>